<dbReference type="Proteomes" id="UP000824469">
    <property type="component" value="Unassembled WGS sequence"/>
</dbReference>
<proteinExistence type="predicted"/>
<name>A0AA38BZU9_TAXCH</name>
<reference evidence="1 2" key="1">
    <citation type="journal article" date="2021" name="Nat. Plants">
        <title>The Taxus genome provides insights into paclitaxel biosynthesis.</title>
        <authorList>
            <person name="Xiong X."/>
            <person name="Gou J."/>
            <person name="Liao Q."/>
            <person name="Li Y."/>
            <person name="Zhou Q."/>
            <person name="Bi G."/>
            <person name="Li C."/>
            <person name="Du R."/>
            <person name="Wang X."/>
            <person name="Sun T."/>
            <person name="Guo L."/>
            <person name="Liang H."/>
            <person name="Lu P."/>
            <person name="Wu Y."/>
            <person name="Zhang Z."/>
            <person name="Ro D.K."/>
            <person name="Shang Y."/>
            <person name="Huang S."/>
            <person name="Yan J."/>
        </authorList>
    </citation>
    <scope>NUCLEOTIDE SEQUENCE [LARGE SCALE GENOMIC DNA]</scope>
    <source>
        <strain evidence="1">Ta-2019</strain>
    </source>
</reference>
<organism evidence="1 2">
    <name type="scientific">Taxus chinensis</name>
    <name type="common">Chinese yew</name>
    <name type="synonym">Taxus wallichiana var. chinensis</name>
    <dbReference type="NCBI Taxonomy" id="29808"/>
    <lineage>
        <taxon>Eukaryota</taxon>
        <taxon>Viridiplantae</taxon>
        <taxon>Streptophyta</taxon>
        <taxon>Embryophyta</taxon>
        <taxon>Tracheophyta</taxon>
        <taxon>Spermatophyta</taxon>
        <taxon>Pinopsida</taxon>
        <taxon>Pinidae</taxon>
        <taxon>Conifers II</taxon>
        <taxon>Cupressales</taxon>
        <taxon>Taxaceae</taxon>
        <taxon>Taxus</taxon>
    </lineage>
</organism>
<sequence>VFITGAHISEKKFKSMSDILNISFESEEVVRSAQIDPIARESDRIKRKRAQTKIVPDMMKHDERKTSAESCIASKFAEVNDTNI</sequence>
<comment type="caution">
    <text evidence="1">The sequence shown here is derived from an EMBL/GenBank/DDBJ whole genome shotgun (WGS) entry which is preliminary data.</text>
</comment>
<dbReference type="EMBL" id="JAHRHJ020003813">
    <property type="protein sequence ID" value="KAH9288419.1"/>
    <property type="molecule type" value="Genomic_DNA"/>
</dbReference>
<keyword evidence="2" id="KW-1185">Reference proteome</keyword>
<protein>
    <submittedName>
        <fullName evidence="1">Uncharacterized protein</fullName>
    </submittedName>
</protein>
<accession>A0AA38BZU9</accession>
<evidence type="ECO:0000313" key="2">
    <source>
        <dbReference type="Proteomes" id="UP000824469"/>
    </source>
</evidence>
<feature type="non-terminal residue" evidence="1">
    <location>
        <position position="84"/>
    </location>
</feature>
<dbReference type="AlphaFoldDB" id="A0AA38BZU9"/>
<feature type="non-terminal residue" evidence="1">
    <location>
        <position position="1"/>
    </location>
</feature>
<evidence type="ECO:0000313" key="1">
    <source>
        <dbReference type="EMBL" id="KAH9288419.1"/>
    </source>
</evidence>
<gene>
    <name evidence="1" type="ORF">KI387_032536</name>
</gene>